<accession>A0A0F9G310</accession>
<dbReference type="GO" id="GO:0016702">
    <property type="term" value="F:oxidoreductase activity, acting on single donors with incorporation of molecular oxygen, incorporation of two atoms of oxygen"/>
    <property type="evidence" value="ECO:0007669"/>
    <property type="project" value="InterPro"/>
</dbReference>
<sequence>MNRLSVSYLVICFLLLIFLGFGTTHIETLQLGPKLAKAEDSTKHTHTTHNNKCKPTRPDMLGPFYVPNAPERTSVGKGHILSGVVRSSADCSPIAGTRIEFWLVGPHGRYDYDHRATLFSDKMGAYKFESNFPPPYARRPSHIHIKVTVKGYRTLITQYYPAKGQTEGKFDLVLIPED</sequence>
<reference evidence="1" key="1">
    <citation type="journal article" date="2015" name="Nature">
        <title>Complex archaea that bridge the gap between prokaryotes and eukaryotes.</title>
        <authorList>
            <person name="Spang A."/>
            <person name="Saw J.H."/>
            <person name="Jorgensen S.L."/>
            <person name="Zaremba-Niedzwiedzka K."/>
            <person name="Martijn J."/>
            <person name="Lind A.E."/>
            <person name="van Eijk R."/>
            <person name="Schleper C."/>
            <person name="Guy L."/>
            <person name="Ettema T.J."/>
        </authorList>
    </citation>
    <scope>NUCLEOTIDE SEQUENCE</scope>
</reference>
<dbReference type="PANTHER" id="PTHR33711:SF10">
    <property type="entry name" value="INTRADIOL RING-CLEAVAGE DIOXYGENASES DOMAIN-CONTAINING PROTEIN"/>
    <property type="match status" value="1"/>
</dbReference>
<dbReference type="Gene3D" id="2.60.130.10">
    <property type="entry name" value="Aromatic compound dioxygenase"/>
    <property type="match status" value="1"/>
</dbReference>
<organism evidence="1">
    <name type="scientific">marine sediment metagenome</name>
    <dbReference type="NCBI Taxonomy" id="412755"/>
    <lineage>
        <taxon>unclassified sequences</taxon>
        <taxon>metagenomes</taxon>
        <taxon>ecological metagenomes</taxon>
    </lineage>
</organism>
<dbReference type="EMBL" id="LAZR01019285">
    <property type="protein sequence ID" value="KKL93099.1"/>
    <property type="molecule type" value="Genomic_DNA"/>
</dbReference>
<dbReference type="PANTHER" id="PTHR33711">
    <property type="entry name" value="DIOXYGENASE, PUTATIVE (AFU_ORTHOLOGUE AFUA_2G02910)-RELATED"/>
    <property type="match status" value="1"/>
</dbReference>
<evidence type="ECO:0000313" key="1">
    <source>
        <dbReference type="EMBL" id="KKL93099.1"/>
    </source>
</evidence>
<dbReference type="SUPFAM" id="SSF49482">
    <property type="entry name" value="Aromatic compound dioxygenase"/>
    <property type="match status" value="1"/>
</dbReference>
<protein>
    <submittedName>
        <fullName evidence="1">Uncharacterized protein</fullName>
    </submittedName>
</protein>
<proteinExistence type="predicted"/>
<dbReference type="AlphaFoldDB" id="A0A0F9G310"/>
<dbReference type="InterPro" id="IPR050770">
    <property type="entry name" value="Intradiol_RC_Dioxygenase"/>
</dbReference>
<dbReference type="InterPro" id="IPR015889">
    <property type="entry name" value="Intradiol_dOase_core"/>
</dbReference>
<dbReference type="GO" id="GO:0005506">
    <property type="term" value="F:iron ion binding"/>
    <property type="evidence" value="ECO:0007669"/>
    <property type="project" value="InterPro"/>
</dbReference>
<name>A0A0F9G310_9ZZZZ</name>
<gene>
    <name evidence="1" type="ORF">LCGC14_1878060</name>
</gene>
<comment type="caution">
    <text evidence="1">The sequence shown here is derived from an EMBL/GenBank/DDBJ whole genome shotgun (WGS) entry which is preliminary data.</text>
</comment>